<dbReference type="PANTHER" id="PTHR34801">
    <property type="entry name" value="EXPRESSED PROTEIN"/>
    <property type="match status" value="1"/>
</dbReference>
<keyword evidence="2" id="KW-1185">Reference proteome</keyword>
<organism evidence="1 2">
    <name type="scientific">Turnera subulata</name>
    <dbReference type="NCBI Taxonomy" id="218843"/>
    <lineage>
        <taxon>Eukaryota</taxon>
        <taxon>Viridiplantae</taxon>
        <taxon>Streptophyta</taxon>
        <taxon>Embryophyta</taxon>
        <taxon>Tracheophyta</taxon>
        <taxon>Spermatophyta</taxon>
        <taxon>Magnoliopsida</taxon>
        <taxon>eudicotyledons</taxon>
        <taxon>Gunneridae</taxon>
        <taxon>Pentapetalae</taxon>
        <taxon>rosids</taxon>
        <taxon>fabids</taxon>
        <taxon>Malpighiales</taxon>
        <taxon>Passifloraceae</taxon>
        <taxon>Turnera</taxon>
    </lineage>
</organism>
<reference evidence="1" key="1">
    <citation type="submission" date="2022-02" db="EMBL/GenBank/DDBJ databases">
        <authorList>
            <person name="Henning P.M."/>
            <person name="McCubbin A.G."/>
            <person name="Shore J.S."/>
        </authorList>
    </citation>
    <scope>NUCLEOTIDE SEQUENCE</scope>
    <source>
        <strain evidence="1">F60SS</strain>
        <tissue evidence="1">Leaves</tissue>
    </source>
</reference>
<proteinExistence type="predicted"/>
<evidence type="ECO:0000313" key="1">
    <source>
        <dbReference type="EMBL" id="KAJ4843347.1"/>
    </source>
</evidence>
<dbReference type="EMBL" id="JAKUCV010002259">
    <property type="protein sequence ID" value="KAJ4843347.1"/>
    <property type="molecule type" value="Genomic_DNA"/>
</dbReference>
<dbReference type="InterPro" id="IPR010865">
    <property type="entry name" value="DUF1499"/>
</dbReference>
<dbReference type="PANTHER" id="PTHR34801:SF2">
    <property type="entry name" value="EXPRESSED PROTEIN"/>
    <property type="match status" value="1"/>
</dbReference>
<dbReference type="Pfam" id="PF07386">
    <property type="entry name" value="DUF1499"/>
    <property type="match status" value="1"/>
</dbReference>
<dbReference type="Proteomes" id="UP001141552">
    <property type="component" value="Unassembled WGS sequence"/>
</dbReference>
<sequence length="137" mass="15322">MASSSITTGANCGYYYYKTPRINCLGLSRSRILVCQGKHSKPTNQSSRRELILRSSELAVVGAIFNLSGKRPEYLGVQKNQQALALCPATNNCISTAENISDLTHYAPPWNYNANRKQPVSREVAMKELFEVVKIFY</sequence>
<gene>
    <name evidence="1" type="ORF">Tsubulata_038456</name>
</gene>
<reference evidence="1" key="2">
    <citation type="journal article" date="2023" name="Plants (Basel)">
        <title>Annotation of the Turnera subulata (Passifloraceae) Draft Genome Reveals the S-Locus Evolved after the Divergence of Turneroideae from Passifloroideae in a Stepwise Manner.</title>
        <authorList>
            <person name="Henning P.M."/>
            <person name="Roalson E.H."/>
            <person name="Mir W."/>
            <person name="McCubbin A.G."/>
            <person name="Shore J.S."/>
        </authorList>
    </citation>
    <scope>NUCLEOTIDE SEQUENCE</scope>
    <source>
        <strain evidence="1">F60SS</strain>
    </source>
</reference>
<name>A0A9Q0JJH6_9ROSI</name>
<protein>
    <submittedName>
        <fullName evidence="1">Uncharacterized protein</fullName>
    </submittedName>
</protein>
<accession>A0A9Q0JJH6</accession>
<comment type="caution">
    <text evidence="1">The sequence shown here is derived from an EMBL/GenBank/DDBJ whole genome shotgun (WGS) entry which is preliminary data.</text>
</comment>
<dbReference type="AlphaFoldDB" id="A0A9Q0JJH6"/>
<evidence type="ECO:0000313" key="2">
    <source>
        <dbReference type="Proteomes" id="UP001141552"/>
    </source>
</evidence>
<dbReference type="OrthoDB" id="41501at2759"/>